<organism evidence="2 3">
    <name type="scientific">Coleofasciculus chthonoplastes PCC 7420</name>
    <dbReference type="NCBI Taxonomy" id="118168"/>
    <lineage>
        <taxon>Bacteria</taxon>
        <taxon>Bacillati</taxon>
        <taxon>Cyanobacteriota</taxon>
        <taxon>Cyanophyceae</taxon>
        <taxon>Coleofasciculales</taxon>
        <taxon>Coleofasciculaceae</taxon>
        <taxon>Coleofasciculus</taxon>
    </lineage>
</organism>
<evidence type="ECO:0000313" key="2">
    <source>
        <dbReference type="EMBL" id="EDX76375.1"/>
    </source>
</evidence>
<proteinExistence type="predicted"/>
<gene>
    <name evidence="2" type="ORF">MC7420_4631</name>
</gene>
<feature type="transmembrane region" description="Helical" evidence="1">
    <location>
        <begin position="61"/>
        <end position="80"/>
    </location>
</feature>
<protein>
    <submittedName>
        <fullName evidence="2">Uncharacterized protein</fullName>
    </submittedName>
</protein>
<dbReference type="EMBL" id="DS989846">
    <property type="protein sequence ID" value="EDX76375.1"/>
    <property type="molecule type" value="Genomic_DNA"/>
</dbReference>
<evidence type="ECO:0000313" key="3">
    <source>
        <dbReference type="Proteomes" id="UP000003835"/>
    </source>
</evidence>
<evidence type="ECO:0000256" key="1">
    <source>
        <dbReference type="SAM" id="Phobius"/>
    </source>
</evidence>
<dbReference type="STRING" id="118168.MC7420_4631"/>
<keyword evidence="1" id="KW-0812">Transmembrane</keyword>
<keyword evidence="1" id="KW-1133">Transmembrane helix</keyword>
<dbReference type="AlphaFoldDB" id="B4VP55"/>
<reference evidence="2 3" key="1">
    <citation type="submission" date="2008-07" db="EMBL/GenBank/DDBJ databases">
        <authorList>
            <person name="Tandeau de Marsac N."/>
            <person name="Ferriera S."/>
            <person name="Johnson J."/>
            <person name="Kravitz S."/>
            <person name="Beeson K."/>
            <person name="Sutton G."/>
            <person name="Rogers Y.-H."/>
            <person name="Friedman R."/>
            <person name="Frazier M."/>
            <person name="Venter J.C."/>
        </authorList>
    </citation>
    <scope>NUCLEOTIDE SEQUENCE [LARGE SCALE GENOMIC DNA]</scope>
    <source>
        <strain evidence="2 3">PCC 7420</strain>
    </source>
</reference>
<sequence length="223" mass="24673">MTRVGIVLIACGILEFAYFWSTLDDPQCILSSNPSPTSSSPGSAILVVLGVLFLRGNLQIVSLVTWFAALILAYFASNLIRLPFLFPTDFWEIAFRVDPVSNFLPTLVQIIAIAVAFWVYTQLRAAPIVSALVRSDHSYSAPPLKLAFILGIVLVAVPLSIKFFYLTPDSAIEAKAVEIARTEYGEGYKYHVLGMLESNGRIRACLNAYNEQEIKVVPVEWEP</sequence>
<keyword evidence="1" id="KW-0472">Membrane</keyword>
<dbReference type="eggNOG" id="ENOG5030WR0">
    <property type="taxonomic scope" value="Bacteria"/>
</dbReference>
<name>B4VP55_9CYAN</name>
<dbReference type="Proteomes" id="UP000003835">
    <property type="component" value="Unassembled WGS sequence"/>
</dbReference>
<feature type="transmembrane region" description="Helical" evidence="1">
    <location>
        <begin position="100"/>
        <end position="123"/>
    </location>
</feature>
<accession>B4VP55</accession>
<dbReference type="HOGENOM" id="CLU_1238480_0_0_3"/>
<keyword evidence="3" id="KW-1185">Reference proteome</keyword>
<feature type="transmembrane region" description="Helical" evidence="1">
    <location>
        <begin position="144"/>
        <end position="165"/>
    </location>
</feature>